<feature type="region of interest" description="Disordered" evidence="1">
    <location>
        <begin position="1127"/>
        <end position="1151"/>
    </location>
</feature>
<gene>
    <name evidence="3" type="ORF">LIER_30902</name>
</gene>
<protein>
    <recommendedName>
        <fullName evidence="2">DCD domain-containing protein</fullName>
    </recommendedName>
</protein>
<dbReference type="Proteomes" id="UP001454036">
    <property type="component" value="Unassembled WGS sequence"/>
</dbReference>
<dbReference type="EMBL" id="BAABME010011268">
    <property type="protein sequence ID" value="GAA0183505.1"/>
    <property type="molecule type" value="Genomic_DNA"/>
</dbReference>
<sequence>MGRVPECGAIFMANMETKKECLELEVFALPSSHSNFVKQVKAGMLLFLFEYESRQLFGVYQAITDGGVNILAQRSCSLFKQYPAQVCFTPFWLCDPLHEKEFQDAIRENYFSKRKFNFGLSKDQVHKLLQLFSSRKLKNELRPKQLRDDGESFHDLRHKLNKKFDAENLEGRNSSPDFLIKDQGYFADRCKKEDNAYQYILNVTDNSHNTNGLPENICGSLSNKRREDNDRNLVNSKDHQSVHHDVPGLNLGCGGCGDTLDSNKGTKKDDDRYFMKLKDQGPVHHDVPGLNFSGKNSGDTLHNNEKREEEDDKYLMNLKDQRPVHHDDPKKFCGEYRDGTLDSNKRRKEEDDRHLMNLKDQQSVHHNFPSLNFSGESCGDTLCKNKRTKEKDDRYLMNLKDQRSVDLPALNIGSEYCGDTLDKVRRSSNCDELLVSGKVQYEDNNSTLAVGKYFPLPSYPSVAGNDMYRFVNRVVGDSDHDGRPSSNSPHTLRETFGFGAKGLSDDKFSMNLGSKRTYKLINSHQDALLGEINGDTKCSKPDFHYQLNGTKCSTQDMQNMDLHRPAICRNSASVFERQYRPCRSSRFESEPYLGASLESGYSFGKSSETKAGCQGATGDGLYPVKDGMLKADRSGEPAWLTKSHGNSGRSYIPSQRSFGDTFGKHNKVEGELPMDSFPNSISSFGYGASCQPNEDPLIYSVGFPLKNENHSSEAQHLVHTYPNYHESVVTKSVPCEPDLSFSHLVPSSSPRVCSSSCLLRGIAPYHDSGGPHVSNNRSLPEENHSSKFPYIDIKNKDKLQYFSTSANQDFYLGDRSLNTEAAKKGETKNGIPTYSRSPLFTTSPSANRRLPEDVVCGEEYVQNFASSPHKNLSINYFDSLHLSSSRVCEQTHRNWSTAGYASGNDLTNYDSGHFTSQGHVMNRSNDNAEHPLDVSGIHRRSVFSRLSSGPEISSHAMFNADRLFSADTTVDEVMGLLPQGKKYLEKKPSQSRKLAGQLDEEVSKTKKNLSPERLDDYGHLMMGSSERDHSKISSAKLSNDVNQADGETTDCTLRETRFVDFKRRSEMKRKLDGGIVNRSDKAVDKRTSTVDGSMGNKTVDNRTAGEGTMLSTSKCRKLVRPVFVENESTAEGMEDKPKMHVPAQSPVKDAP</sequence>
<evidence type="ECO:0000259" key="2">
    <source>
        <dbReference type="PROSITE" id="PS51222"/>
    </source>
</evidence>
<dbReference type="PANTHER" id="PTHR46444">
    <property type="entry name" value="DCD (DEVELOPMENT AND CELL DEATH) DOMAIN PROTEIN-RELATED"/>
    <property type="match status" value="1"/>
</dbReference>
<dbReference type="AlphaFoldDB" id="A0AAV3RRJ5"/>
<organism evidence="3 4">
    <name type="scientific">Lithospermum erythrorhizon</name>
    <name type="common">Purple gromwell</name>
    <name type="synonym">Lithospermum officinale var. erythrorhizon</name>
    <dbReference type="NCBI Taxonomy" id="34254"/>
    <lineage>
        <taxon>Eukaryota</taxon>
        <taxon>Viridiplantae</taxon>
        <taxon>Streptophyta</taxon>
        <taxon>Embryophyta</taxon>
        <taxon>Tracheophyta</taxon>
        <taxon>Spermatophyta</taxon>
        <taxon>Magnoliopsida</taxon>
        <taxon>eudicotyledons</taxon>
        <taxon>Gunneridae</taxon>
        <taxon>Pentapetalae</taxon>
        <taxon>asterids</taxon>
        <taxon>lamiids</taxon>
        <taxon>Boraginales</taxon>
        <taxon>Boraginaceae</taxon>
        <taxon>Boraginoideae</taxon>
        <taxon>Lithospermeae</taxon>
        <taxon>Lithospermum</taxon>
    </lineage>
</organism>
<dbReference type="PANTHER" id="PTHR46444:SF9">
    <property type="entry name" value="DCD (DEVELOPMENT AND CELL DEATH) DOMAIN PROTEIN"/>
    <property type="match status" value="1"/>
</dbReference>
<feature type="region of interest" description="Disordered" evidence="1">
    <location>
        <begin position="1083"/>
        <end position="1112"/>
    </location>
</feature>
<keyword evidence="4" id="KW-1185">Reference proteome</keyword>
<dbReference type="PROSITE" id="PS51222">
    <property type="entry name" value="DCD"/>
    <property type="match status" value="1"/>
</dbReference>
<feature type="region of interest" description="Disordered" evidence="1">
    <location>
        <begin position="280"/>
        <end position="309"/>
    </location>
</feature>
<name>A0AAV3RRJ5_LITER</name>
<feature type="compositionally biased region" description="Polar residues" evidence="1">
    <location>
        <begin position="830"/>
        <end position="844"/>
    </location>
</feature>
<proteinExistence type="predicted"/>
<feature type="domain" description="DCD" evidence="2">
    <location>
        <begin position="4"/>
        <end position="134"/>
    </location>
</feature>
<feature type="region of interest" description="Disordered" evidence="1">
    <location>
        <begin position="635"/>
        <end position="655"/>
    </location>
</feature>
<comment type="caution">
    <text evidence="3">The sequence shown here is derived from an EMBL/GenBank/DDBJ whole genome shotgun (WGS) entry which is preliminary data.</text>
</comment>
<dbReference type="SMART" id="SM00767">
    <property type="entry name" value="DCD"/>
    <property type="match status" value="1"/>
</dbReference>
<feature type="region of interest" description="Disordered" evidence="1">
    <location>
        <begin position="823"/>
        <end position="844"/>
    </location>
</feature>
<feature type="compositionally biased region" description="Polar residues" evidence="1">
    <location>
        <begin position="1089"/>
        <end position="1098"/>
    </location>
</feature>
<evidence type="ECO:0000256" key="1">
    <source>
        <dbReference type="SAM" id="MobiDB-lite"/>
    </source>
</evidence>
<feature type="region of interest" description="Disordered" evidence="1">
    <location>
        <begin position="323"/>
        <end position="351"/>
    </location>
</feature>
<evidence type="ECO:0000313" key="3">
    <source>
        <dbReference type="EMBL" id="GAA0183505.1"/>
    </source>
</evidence>
<dbReference type="Pfam" id="PF10539">
    <property type="entry name" value="Dev_Cell_Death"/>
    <property type="match status" value="1"/>
</dbReference>
<accession>A0AAV3RRJ5</accession>
<dbReference type="InterPro" id="IPR013989">
    <property type="entry name" value="Dev_and_cell_death_domain"/>
</dbReference>
<reference evidence="3 4" key="1">
    <citation type="submission" date="2024-01" db="EMBL/GenBank/DDBJ databases">
        <title>The complete chloroplast genome sequence of Lithospermum erythrorhizon: insights into the phylogenetic relationship among Boraginaceae species and the maternal lineages of purple gromwells.</title>
        <authorList>
            <person name="Okada T."/>
            <person name="Watanabe K."/>
        </authorList>
    </citation>
    <scope>NUCLEOTIDE SEQUENCE [LARGE SCALE GENOMIC DNA]</scope>
</reference>
<evidence type="ECO:0000313" key="4">
    <source>
        <dbReference type="Proteomes" id="UP001454036"/>
    </source>
</evidence>
<feature type="compositionally biased region" description="Polar residues" evidence="1">
    <location>
        <begin position="643"/>
        <end position="655"/>
    </location>
</feature>